<accession>A0ABY6VV21</accession>
<protein>
    <recommendedName>
        <fullName evidence="3">Translocator protein BipD</fullName>
    </recommendedName>
</protein>
<proteinExistence type="inferred from homology"/>
<keyword evidence="4" id="KW-0964">Secreted</keyword>
<name>A0ABY6VV21_9BURK</name>
<dbReference type="Proteomes" id="UP000366065">
    <property type="component" value="Unassembled WGS sequence"/>
</dbReference>
<dbReference type="InterPro" id="IPR009483">
    <property type="entry name" value="IpaD/BipD/SipD"/>
</dbReference>
<dbReference type="EMBL" id="CABPRV010000003">
    <property type="protein sequence ID" value="VVD90877.1"/>
    <property type="molecule type" value="Genomic_DNA"/>
</dbReference>
<dbReference type="Gene3D" id="1.20.1710.10">
    <property type="entry name" value="IpaD-like"/>
    <property type="match status" value="1"/>
</dbReference>
<feature type="region of interest" description="Disordered" evidence="8">
    <location>
        <begin position="96"/>
        <end position="170"/>
    </location>
</feature>
<evidence type="ECO:0000256" key="5">
    <source>
        <dbReference type="ARBA" id="ARBA00023026"/>
    </source>
</evidence>
<feature type="compositionally biased region" description="Basic and acidic residues" evidence="8">
    <location>
        <begin position="101"/>
        <end position="121"/>
    </location>
</feature>
<comment type="subcellular location">
    <subcellularLocation>
        <location evidence="1">Secreted</location>
    </subcellularLocation>
</comment>
<comment type="similarity">
    <text evidence="2">Belongs to the invasin protein D family.</text>
</comment>
<evidence type="ECO:0000256" key="3">
    <source>
        <dbReference type="ARBA" id="ARBA00018825"/>
    </source>
</evidence>
<evidence type="ECO:0000256" key="7">
    <source>
        <dbReference type="ARBA" id="ARBA00025541"/>
    </source>
</evidence>
<evidence type="ECO:0000256" key="4">
    <source>
        <dbReference type="ARBA" id="ARBA00022525"/>
    </source>
</evidence>
<evidence type="ECO:0000256" key="2">
    <source>
        <dbReference type="ARBA" id="ARBA00007741"/>
    </source>
</evidence>
<evidence type="ECO:0000313" key="9">
    <source>
        <dbReference type="EMBL" id="VVD90877.1"/>
    </source>
</evidence>
<evidence type="ECO:0000256" key="6">
    <source>
        <dbReference type="ARBA" id="ARBA00023054"/>
    </source>
</evidence>
<comment type="caution">
    <text evidence="9">The sequence shown here is derived from an EMBL/GenBank/DDBJ whole genome shotgun (WGS) entry which is preliminary data.</text>
</comment>
<keyword evidence="5" id="KW-0843">Virulence</keyword>
<organism evidence="9 10">
    <name type="scientific">Pandoraea capi</name>
    <dbReference type="NCBI Taxonomy" id="2508286"/>
    <lineage>
        <taxon>Bacteria</taxon>
        <taxon>Pseudomonadati</taxon>
        <taxon>Pseudomonadota</taxon>
        <taxon>Betaproteobacteria</taxon>
        <taxon>Burkholderiales</taxon>
        <taxon>Burkholderiaceae</taxon>
        <taxon>Pandoraea</taxon>
    </lineage>
</organism>
<dbReference type="InterPro" id="IPR036708">
    <property type="entry name" value="BipD-like_sf"/>
</dbReference>
<evidence type="ECO:0000256" key="1">
    <source>
        <dbReference type="ARBA" id="ARBA00004613"/>
    </source>
</evidence>
<evidence type="ECO:0000313" key="10">
    <source>
        <dbReference type="Proteomes" id="UP000366065"/>
    </source>
</evidence>
<keyword evidence="6" id="KW-0175">Coiled coil</keyword>
<evidence type="ECO:0000256" key="8">
    <source>
        <dbReference type="SAM" id="MobiDB-lite"/>
    </source>
</evidence>
<dbReference type="SUPFAM" id="SSF140693">
    <property type="entry name" value="IpaD-like"/>
    <property type="match status" value="1"/>
</dbReference>
<comment type="function">
    <text evidence="7">Required for invasion of epithelial cells, as well as for survival within host cells, escape from endocytic vesicles and subsequent actin-tail formation. Probably regulates the secretion of effectors BipB and BipC and their final integration into the target cell membrane.</text>
</comment>
<reference evidence="9 10" key="1">
    <citation type="submission" date="2019-08" db="EMBL/GenBank/DDBJ databases">
        <authorList>
            <person name="Peeters C."/>
        </authorList>
    </citation>
    <scope>NUCLEOTIDE SEQUENCE [LARGE SCALE GENOMIC DNA]</scope>
    <source>
        <strain evidence="9 10">LMG 20602</strain>
    </source>
</reference>
<keyword evidence="10" id="KW-1185">Reference proteome</keyword>
<dbReference type="RefSeq" id="WP_150720772.1">
    <property type="nucleotide sequence ID" value="NZ_CABPRV010000003.1"/>
</dbReference>
<gene>
    <name evidence="9" type="primary">sipD</name>
    <name evidence="9" type="ORF">PCA20602_01618</name>
</gene>
<dbReference type="Pfam" id="PF06511">
    <property type="entry name" value="T3SS_TC"/>
    <property type="match status" value="1"/>
</dbReference>
<feature type="compositionally biased region" description="Acidic residues" evidence="8">
    <location>
        <begin position="150"/>
        <end position="163"/>
    </location>
</feature>
<sequence>MTRIGEENQIPWYLLNNVSDVAPVSEEVEENVGPGKQPGDDPTIDAQRVAGVVQAAGKLLELRGKFAQDLSDASRDDVAVAEHDLVSRANALARSGVPMPRELRDGLLGKSPDKPGGKGEPDAVDGIDGIDGRDPQKPSVNNAPPPGIDDMPDVNGTDEEDKPEDGKKPLTDGEIWEIIVKLIADVKENFLNIFGDAAKGYLDFGKALTDIVAKLSSWITSKDDGKNVELDVGALKDELQKLLEKYALPSKDAVLWPKQDKEGKGDIEGGSKEDAEKWAKDLGLPESSVVEQPPGSGKYVVVIDTTPITKMIESLPKGDQNGKSKMTTQQLEIWRTGFTGHENLVKTATQSMSQRFTTANATNESLVKLLSGSILSMAETFKGFSR</sequence>